<dbReference type="PANTHER" id="PTHR16065">
    <property type="entry name" value="COILED-COIL DOMAIN CONTAINING 198"/>
    <property type="match status" value="1"/>
</dbReference>
<name>A0A9Q0N8D4_9DIPT</name>
<sequence length="152" mass="16889">MGCSTSQGAKVVSEVKENGINETTEGDRKYPPAEAFEVPLEEDSDSIIKKHPPKRLQRLVDAPIIQTTIEELEEKLANAEVRRNQFLMERVNTLKAKDDETIAKNEQEGDEIDNNATQETPIDDDANELHAPHDDVDVSKESGNDNENGHGP</sequence>
<dbReference type="Proteomes" id="UP001151699">
    <property type="component" value="Chromosome A"/>
</dbReference>
<organism evidence="3 4">
    <name type="scientific">Pseudolycoriella hygida</name>
    <dbReference type="NCBI Taxonomy" id="35572"/>
    <lineage>
        <taxon>Eukaryota</taxon>
        <taxon>Metazoa</taxon>
        <taxon>Ecdysozoa</taxon>
        <taxon>Arthropoda</taxon>
        <taxon>Hexapoda</taxon>
        <taxon>Insecta</taxon>
        <taxon>Pterygota</taxon>
        <taxon>Neoptera</taxon>
        <taxon>Endopterygota</taxon>
        <taxon>Diptera</taxon>
        <taxon>Nematocera</taxon>
        <taxon>Sciaroidea</taxon>
        <taxon>Sciaridae</taxon>
        <taxon>Pseudolycoriella</taxon>
    </lineage>
</organism>
<feature type="compositionally biased region" description="Basic and acidic residues" evidence="2">
    <location>
        <begin position="13"/>
        <end position="31"/>
    </location>
</feature>
<gene>
    <name evidence="3" type="ORF">Bhyg_00869</name>
</gene>
<feature type="coiled-coil region" evidence="1">
    <location>
        <begin position="62"/>
        <end position="89"/>
    </location>
</feature>
<feature type="region of interest" description="Disordered" evidence="2">
    <location>
        <begin position="1"/>
        <end position="33"/>
    </location>
</feature>
<evidence type="ECO:0000313" key="3">
    <source>
        <dbReference type="EMBL" id="KAJ6645662.1"/>
    </source>
</evidence>
<keyword evidence="1" id="KW-0175">Coiled coil</keyword>
<dbReference type="PANTHER" id="PTHR16065:SF2">
    <property type="entry name" value="COILED-COIL DOMAIN CONTAINING 198"/>
    <property type="match status" value="1"/>
</dbReference>
<feature type="compositionally biased region" description="Basic and acidic residues" evidence="2">
    <location>
        <begin position="127"/>
        <end position="143"/>
    </location>
</feature>
<dbReference type="Pfam" id="PF15398">
    <property type="entry name" value="DUF4619"/>
    <property type="match status" value="1"/>
</dbReference>
<dbReference type="InterPro" id="IPR029235">
    <property type="entry name" value="FAME"/>
</dbReference>
<keyword evidence="4" id="KW-1185">Reference proteome</keyword>
<comment type="caution">
    <text evidence="3">The sequence shown here is derived from an EMBL/GenBank/DDBJ whole genome shotgun (WGS) entry which is preliminary data.</text>
</comment>
<evidence type="ECO:0000256" key="2">
    <source>
        <dbReference type="SAM" id="MobiDB-lite"/>
    </source>
</evidence>
<proteinExistence type="predicted"/>
<feature type="region of interest" description="Disordered" evidence="2">
    <location>
        <begin position="93"/>
        <end position="152"/>
    </location>
</feature>
<dbReference type="EMBL" id="WJQU01000001">
    <property type="protein sequence ID" value="KAJ6645662.1"/>
    <property type="molecule type" value="Genomic_DNA"/>
</dbReference>
<dbReference type="OrthoDB" id="6344011at2759"/>
<dbReference type="AlphaFoldDB" id="A0A9Q0N8D4"/>
<dbReference type="GO" id="GO:0031110">
    <property type="term" value="P:regulation of microtubule polymerization or depolymerization"/>
    <property type="evidence" value="ECO:0007669"/>
    <property type="project" value="InterPro"/>
</dbReference>
<accession>A0A9Q0N8D4</accession>
<evidence type="ECO:0000313" key="4">
    <source>
        <dbReference type="Proteomes" id="UP001151699"/>
    </source>
</evidence>
<evidence type="ECO:0000256" key="1">
    <source>
        <dbReference type="SAM" id="Coils"/>
    </source>
</evidence>
<protein>
    <submittedName>
        <fullName evidence="3">Uncharacterized protein</fullName>
    </submittedName>
</protein>
<feature type="compositionally biased region" description="Basic and acidic residues" evidence="2">
    <location>
        <begin position="95"/>
        <end position="107"/>
    </location>
</feature>
<reference evidence="3" key="1">
    <citation type="submission" date="2022-07" db="EMBL/GenBank/DDBJ databases">
        <authorList>
            <person name="Trinca V."/>
            <person name="Uliana J.V.C."/>
            <person name="Torres T.T."/>
            <person name="Ward R.J."/>
            <person name="Monesi N."/>
        </authorList>
    </citation>
    <scope>NUCLEOTIDE SEQUENCE</scope>
    <source>
        <strain evidence="3">HSMRA1968</strain>
        <tissue evidence="3">Whole embryos</tissue>
    </source>
</reference>